<name>Q9AW74_GUITH</name>
<accession>Q9AW74</accession>
<evidence type="ECO:0000256" key="8">
    <source>
        <dbReference type="RuleBase" id="RU004481"/>
    </source>
</evidence>
<dbReference type="RefSeq" id="XP_001713212.1">
    <property type="nucleotide sequence ID" value="XM_001713160.1"/>
</dbReference>
<dbReference type="InterPro" id="IPR005225">
    <property type="entry name" value="Small_GTP-bd"/>
</dbReference>
<comment type="function">
    <text evidence="8">GTPase that plays an essential role in the late steps of ribosome biogenesis.</text>
</comment>
<evidence type="ECO:0000256" key="4">
    <source>
        <dbReference type="ARBA" id="ARBA00022517"/>
    </source>
</evidence>
<evidence type="ECO:0000256" key="7">
    <source>
        <dbReference type="ARBA" id="ARBA00023134"/>
    </source>
</evidence>
<reference evidence="10 12" key="2">
    <citation type="journal article" date="2001" name="Nature">
        <title>The highly reduced genome of an enslaved algal nucleus.</title>
        <authorList>
            <person name="Douglas S."/>
            <person name="Zauner S."/>
            <person name="Fraunholz M."/>
            <person name="Beaton M."/>
            <person name="Penny S."/>
            <person name="Deng L."/>
            <person name="Wu X."/>
            <person name="Reith M."/>
            <person name="Cavalier-Smith T."/>
            <person name="Maier U."/>
        </authorList>
    </citation>
    <scope>NUCLEOTIDE SEQUENCE [LARGE SCALE GENOMIC DNA]</scope>
</reference>
<dbReference type="PANTHER" id="PTHR43834:SF6">
    <property type="entry name" value="GTPASE DER"/>
    <property type="match status" value="1"/>
</dbReference>
<dbReference type="GO" id="GO:0000428">
    <property type="term" value="C:DNA-directed RNA polymerase complex"/>
    <property type="evidence" value="ECO:0007669"/>
    <property type="project" value="UniProtKB-KW"/>
</dbReference>
<dbReference type="Gene3D" id="3.30.300.20">
    <property type="match status" value="1"/>
</dbReference>
<keyword evidence="6 8" id="KW-0547">Nucleotide-binding</keyword>
<gene>
    <name evidence="11" type="ORF">GTHE00462_LOCUS31543</name>
</gene>
<dbReference type="CDD" id="cd01895">
    <property type="entry name" value="EngA2"/>
    <property type="match status" value="1"/>
</dbReference>
<dbReference type="CDD" id="cd01894">
    <property type="entry name" value="EngA1"/>
    <property type="match status" value="1"/>
</dbReference>
<comment type="similarity">
    <text evidence="2 8">Belongs to the TRAFAC class TrmE-Era-EngA-EngB-Septin-like GTPase superfamily. EngA (Der) GTPase family.</text>
</comment>
<dbReference type="FunFam" id="3.30.300.20:FF:000004">
    <property type="entry name" value="GTPase Der"/>
    <property type="match status" value="1"/>
</dbReference>
<dbReference type="InterPro" id="IPR032859">
    <property type="entry name" value="KH_dom-like"/>
</dbReference>
<dbReference type="Pfam" id="PF01926">
    <property type="entry name" value="MMR_HSR1"/>
    <property type="match status" value="2"/>
</dbReference>
<evidence type="ECO:0000256" key="6">
    <source>
        <dbReference type="ARBA" id="ARBA00022741"/>
    </source>
</evidence>
<keyword evidence="10" id="KW-0804">Transcription</keyword>
<evidence type="ECO:0000313" key="10">
    <source>
        <dbReference type="EMBL" id="CAC26996.1"/>
    </source>
</evidence>
<dbReference type="PIRSF" id="PIRSF006485">
    <property type="entry name" value="GTP-binding_EngA"/>
    <property type="match status" value="1"/>
</dbReference>
<proteinExistence type="inferred from homology"/>
<dbReference type="EMBL" id="AJ010592">
    <property type="protein sequence ID" value="CAC26996.1"/>
    <property type="molecule type" value="Genomic_DNA"/>
</dbReference>
<evidence type="ECO:0000256" key="3">
    <source>
        <dbReference type="ARBA" id="ARBA00020953"/>
    </source>
</evidence>
<dbReference type="NCBIfam" id="TIGR00231">
    <property type="entry name" value="small_GTP"/>
    <property type="match status" value="2"/>
</dbReference>
<feature type="domain" description="EngA-type G" evidence="9">
    <location>
        <begin position="235"/>
        <end position="411"/>
    </location>
</feature>
<dbReference type="HAMAP" id="MF_00195">
    <property type="entry name" value="GTPase_Der"/>
    <property type="match status" value="1"/>
</dbReference>
<dbReference type="Pfam" id="PF14714">
    <property type="entry name" value="KH_dom-like"/>
    <property type="match status" value="1"/>
</dbReference>
<dbReference type="InterPro" id="IPR031166">
    <property type="entry name" value="G_ENGA"/>
</dbReference>
<dbReference type="EMBL" id="HBKN01040322">
    <property type="protein sequence ID" value="CAE2328244.1"/>
    <property type="molecule type" value="Transcribed_RNA"/>
</dbReference>
<dbReference type="AlphaFoldDB" id="Q9AW74"/>
<dbReference type="GO" id="GO:0043022">
    <property type="term" value="F:ribosome binding"/>
    <property type="evidence" value="ECO:0007669"/>
    <property type="project" value="TreeGrafter"/>
</dbReference>
<dbReference type="InterPro" id="IPR006073">
    <property type="entry name" value="GTP-bd"/>
</dbReference>
<evidence type="ECO:0000256" key="1">
    <source>
        <dbReference type="ARBA" id="ARBA00004229"/>
    </source>
</evidence>
<dbReference type="SUPFAM" id="SSF52540">
    <property type="entry name" value="P-loop containing nucleoside triphosphate hydrolases"/>
    <property type="match status" value="2"/>
</dbReference>
<dbReference type="GO" id="GO:0005525">
    <property type="term" value="F:GTP binding"/>
    <property type="evidence" value="ECO:0007669"/>
    <property type="project" value="UniProtKB-KW"/>
</dbReference>
<sequence>MFINVTVLNHLNKIKINKDLILDKITHNFFTKKNYLNSLKCKDSTVYNFNDYKQMRIPIITVVGRSNVGKSTLINRITKSNKDGSIVHDSEGVTKDIIQRKAFWKNYEFLMTDTGGFSINYNKKNEIYKNMTKQIFSSIEKSSLIIFVLDFFSQITQDEIELAEYLKFQEIPVILVVNKCENINIFNENSKIFWSLGFGEPIPISAIHGINTGELLEKIVSYLPNSKKLSESYTTKVSIIGKPNVGKSTFVNKLLGQYRSIVSDTPGTTSDSVDSYISGGKNCNVYNFIDTAGIKRKKSIEFGIEYFMVNRTLKSVQKSECVLFMIDINNGITDQDVKISDIIVKENKCCVILLNKWDKIKKKMSKQTLIDLCKTSLSKLSWAEIIFTSALNGENCKSVFDLIDSALTQYSKYVSTSILNEIIQEAVKWKRPSSKSQNNGKIFYCTQVSERPPTIAIFVNDPEYFNETYKSYVENYFRTCLKFDGSPIKILWTKRK</sequence>
<dbReference type="InterPro" id="IPR027417">
    <property type="entry name" value="P-loop_NTPase"/>
</dbReference>
<comment type="subcellular location">
    <subcellularLocation>
        <location evidence="1">Plastid</location>
        <location evidence="1">Chloroplast</location>
    </subcellularLocation>
</comment>
<organism evidence="10 12">
    <name type="scientific">Guillardia theta</name>
    <name type="common">Cryptophyte</name>
    <name type="synonym">Cryptomonas phi</name>
    <dbReference type="NCBI Taxonomy" id="55529"/>
    <lineage>
        <taxon>Eukaryota</taxon>
        <taxon>Cryptophyceae</taxon>
        <taxon>Pyrenomonadales</taxon>
        <taxon>Geminigeraceae</taxon>
        <taxon>Guillardia</taxon>
    </lineage>
</organism>
<evidence type="ECO:0000256" key="5">
    <source>
        <dbReference type="ARBA" id="ARBA00022737"/>
    </source>
</evidence>
<dbReference type="PROSITE" id="PS51712">
    <property type="entry name" value="G_ENGA"/>
    <property type="match status" value="1"/>
</dbReference>
<keyword evidence="10" id="KW-0240">DNA-directed RNA polymerase</keyword>
<keyword evidence="5 8" id="KW-0677">Repeat</keyword>
<reference evidence="10" key="1">
    <citation type="journal article" date="2000" name="Proc. Natl. Acad. Sci. U.S.A.">
        <title>Chloroplast protein and centrosomal genes, a tRNA intron, and odd telomeres in an unusually compact eukaryotic genome, the cryptomonad nucleomorph.</title>
        <authorList>
            <person name="Zauner S."/>
            <person name="Fraunholz M."/>
            <person name="Wastl J."/>
            <person name="Penny S."/>
            <person name="Beaton M."/>
            <person name="Cavalier-Smith T."/>
            <person name="Maier U.G."/>
            <person name="Douglas S."/>
        </authorList>
    </citation>
    <scope>NUCLEOTIDE SEQUENCE</scope>
</reference>
<evidence type="ECO:0000256" key="2">
    <source>
        <dbReference type="ARBA" id="ARBA00008279"/>
    </source>
</evidence>
<dbReference type="NCBIfam" id="TIGR03594">
    <property type="entry name" value="GTPase_EngA"/>
    <property type="match status" value="1"/>
</dbReference>
<dbReference type="Proteomes" id="UP000242167">
    <property type="component" value="Nucleomorph 2"/>
</dbReference>
<reference evidence="11" key="3">
    <citation type="submission" date="2021-01" db="EMBL/GenBank/DDBJ databases">
        <authorList>
            <person name="Corre E."/>
            <person name="Pelletier E."/>
            <person name="Niang G."/>
            <person name="Scheremetjew M."/>
            <person name="Finn R."/>
            <person name="Kale V."/>
            <person name="Holt S."/>
            <person name="Cochrane G."/>
            <person name="Meng A."/>
            <person name="Brown T."/>
            <person name="Cohen L."/>
        </authorList>
    </citation>
    <scope>NUCLEOTIDE SEQUENCE</scope>
    <source>
        <strain evidence="11">CCMP 2712</strain>
    </source>
</reference>
<dbReference type="GO" id="GO:0009507">
    <property type="term" value="C:chloroplast"/>
    <property type="evidence" value="ECO:0007669"/>
    <property type="project" value="UniProtKB-SubCell"/>
</dbReference>
<evidence type="ECO:0000313" key="11">
    <source>
        <dbReference type="EMBL" id="CAE2328244.1"/>
    </source>
</evidence>
<dbReference type="InterPro" id="IPR016484">
    <property type="entry name" value="GTPase_Der"/>
</dbReference>
<keyword evidence="7 8" id="KW-0342">GTP-binding</keyword>
<dbReference type="InterPro" id="IPR015946">
    <property type="entry name" value="KH_dom-like_a/b"/>
</dbReference>
<dbReference type="Gene3D" id="3.40.50.300">
    <property type="entry name" value="P-loop containing nucleotide triphosphate hydrolases"/>
    <property type="match status" value="2"/>
</dbReference>
<keyword evidence="4" id="KW-0690">Ribosome biogenesis</keyword>
<dbReference type="GO" id="GO:0042254">
    <property type="term" value="P:ribosome biogenesis"/>
    <property type="evidence" value="ECO:0007669"/>
    <property type="project" value="UniProtKB-KW"/>
</dbReference>
<evidence type="ECO:0000313" key="12">
    <source>
        <dbReference type="Proteomes" id="UP000242167"/>
    </source>
</evidence>
<dbReference type="PANTHER" id="PTHR43834">
    <property type="entry name" value="GTPASE DER"/>
    <property type="match status" value="1"/>
</dbReference>
<evidence type="ECO:0000259" key="9">
    <source>
        <dbReference type="PROSITE" id="PS51712"/>
    </source>
</evidence>
<dbReference type="PRINTS" id="PR00326">
    <property type="entry name" value="GTP1OBG"/>
</dbReference>
<protein>
    <recommendedName>
        <fullName evidence="3 8">GTPase Der</fullName>
    </recommendedName>
</protein>